<evidence type="ECO:0000313" key="4">
    <source>
        <dbReference type="Proteomes" id="UP001524547"/>
    </source>
</evidence>
<gene>
    <name evidence="3" type="ORF">NFI88_08350</name>
</gene>
<keyword evidence="4" id="KW-1185">Reference proteome</keyword>
<sequence>MRLRGQGDDRPAIPAMLGRAASLAVPGLLLCVAGCGRHDAVDTPVSWWHQLQGGAIAEQRPPPPGVNDPYPKIGTTPTKAPEVASMALRKSVTDSLVAQRNLSARLNANDPLPPPATTPGPGKAASKSAATATPPAGAAVPTSASGSAGSPGTQMASSQGGAAATTAPAGPALSSASFDAADAPSPPPEAAARPAASTATAQAPTPDQPELALPEVTASQTPATTTLPPIPDAPPPPPGLPNISVPRTVVRMAAAPKPAFDLATPSGTVLRFAEGSDVLQPGQDGALRSLASSRHGGTIFVHGFGDAADASPEGQAQAVTLAALRARRVAERLQADGVPGAAIRLRAAAFGRGASAALID</sequence>
<dbReference type="Gene3D" id="3.30.1330.60">
    <property type="entry name" value="OmpA-like domain"/>
    <property type="match status" value="1"/>
</dbReference>
<dbReference type="InterPro" id="IPR036737">
    <property type="entry name" value="OmpA-like_sf"/>
</dbReference>
<evidence type="ECO:0000256" key="1">
    <source>
        <dbReference type="SAM" id="MobiDB-lite"/>
    </source>
</evidence>
<dbReference type="EMBL" id="JAMZEJ010000004">
    <property type="protein sequence ID" value="MCQ8240844.1"/>
    <property type="molecule type" value="Genomic_DNA"/>
</dbReference>
<feature type="compositionally biased region" description="Low complexity" evidence="1">
    <location>
        <begin position="190"/>
        <end position="205"/>
    </location>
</feature>
<feature type="domain" description="OmpA-like" evidence="2">
    <location>
        <begin position="271"/>
        <end position="347"/>
    </location>
</feature>
<feature type="compositionally biased region" description="Pro residues" evidence="1">
    <location>
        <begin position="228"/>
        <end position="240"/>
    </location>
</feature>
<feature type="compositionally biased region" description="Low complexity" evidence="1">
    <location>
        <begin position="119"/>
        <end position="183"/>
    </location>
</feature>
<name>A0ABT1VWX4_9PROT</name>
<organism evidence="3 4">
    <name type="scientific">Rhizosaccharibacter radicis</name>
    <dbReference type="NCBI Taxonomy" id="2782605"/>
    <lineage>
        <taxon>Bacteria</taxon>
        <taxon>Pseudomonadati</taxon>
        <taxon>Pseudomonadota</taxon>
        <taxon>Alphaproteobacteria</taxon>
        <taxon>Acetobacterales</taxon>
        <taxon>Acetobacteraceae</taxon>
        <taxon>Rhizosaccharibacter</taxon>
    </lineage>
</organism>
<dbReference type="Pfam" id="PF00691">
    <property type="entry name" value="OmpA"/>
    <property type="match status" value="1"/>
</dbReference>
<reference evidence="3 4" key="1">
    <citation type="submission" date="2022-06" db="EMBL/GenBank/DDBJ databases">
        <title>Rhizosaccharibacter gen. nov. sp. nov. KSS12, endophytic bacteria isolated from sugarcane.</title>
        <authorList>
            <person name="Pitiwittayakul N."/>
        </authorList>
    </citation>
    <scope>NUCLEOTIDE SEQUENCE [LARGE SCALE GENOMIC DNA]</scope>
    <source>
        <strain evidence="3 4">KSS12</strain>
    </source>
</reference>
<evidence type="ECO:0000259" key="2">
    <source>
        <dbReference type="Pfam" id="PF00691"/>
    </source>
</evidence>
<proteinExistence type="predicted"/>
<dbReference type="InterPro" id="IPR006665">
    <property type="entry name" value="OmpA-like"/>
</dbReference>
<dbReference type="RefSeq" id="WP_422919573.1">
    <property type="nucleotide sequence ID" value="NZ_JAMZEJ010000004.1"/>
</dbReference>
<feature type="region of interest" description="Disordered" evidence="1">
    <location>
        <begin position="105"/>
        <end position="244"/>
    </location>
</feature>
<comment type="caution">
    <text evidence="3">The sequence shown here is derived from an EMBL/GenBank/DDBJ whole genome shotgun (WGS) entry which is preliminary data.</text>
</comment>
<dbReference type="Proteomes" id="UP001524547">
    <property type="component" value="Unassembled WGS sequence"/>
</dbReference>
<evidence type="ECO:0000313" key="3">
    <source>
        <dbReference type="EMBL" id="MCQ8240844.1"/>
    </source>
</evidence>
<accession>A0ABT1VWX4</accession>
<protein>
    <recommendedName>
        <fullName evidence="2">OmpA-like domain-containing protein</fullName>
    </recommendedName>
</protein>